<feature type="region of interest" description="Disordered" evidence="2">
    <location>
        <begin position="250"/>
        <end position="299"/>
    </location>
</feature>
<evidence type="ECO:0000259" key="3">
    <source>
        <dbReference type="Pfam" id="PF07261"/>
    </source>
</evidence>
<comment type="similarity">
    <text evidence="1">Belongs to the DnaB/DnaD family.</text>
</comment>
<feature type="domain" description="DnaB/C C-terminal" evidence="3">
    <location>
        <begin position="176"/>
        <end position="245"/>
    </location>
</feature>
<dbReference type="SUPFAM" id="SSF158499">
    <property type="entry name" value="DnaD domain-like"/>
    <property type="match status" value="1"/>
</dbReference>
<proteinExistence type="inferred from homology"/>
<evidence type="ECO:0000256" key="1">
    <source>
        <dbReference type="ARBA" id="ARBA00093462"/>
    </source>
</evidence>
<evidence type="ECO:0000256" key="2">
    <source>
        <dbReference type="SAM" id="MobiDB-lite"/>
    </source>
</evidence>
<dbReference type="PANTHER" id="PTHR37293:SF6">
    <property type="entry name" value="DNA REPLICATION PROTEIN DNAD"/>
    <property type="match status" value="1"/>
</dbReference>
<comment type="caution">
    <text evidence="4">The sequence shown here is derived from an EMBL/GenBank/DDBJ whole genome shotgun (WGS) entry which is preliminary data.</text>
</comment>
<dbReference type="InterPro" id="IPR034829">
    <property type="entry name" value="DnaD-like_sf"/>
</dbReference>
<protein>
    <submittedName>
        <fullName evidence="4">Replication protein</fullName>
    </submittedName>
</protein>
<reference evidence="4 5" key="1">
    <citation type="submission" date="2017-09" db="EMBL/GenBank/DDBJ databases">
        <title>Large-scale bioinformatics analysis of Bacillus genomes uncovers conserved roles of natural products in bacterial physiology.</title>
        <authorList>
            <consortium name="Agbiome Team Llc"/>
            <person name="Bleich R.M."/>
            <person name="Kirk G.J."/>
            <person name="Santa Maria K.C."/>
            <person name="Allen S.E."/>
            <person name="Farag S."/>
            <person name="Shank E.A."/>
            <person name="Bowers A."/>
        </authorList>
    </citation>
    <scope>NUCLEOTIDE SEQUENCE [LARGE SCALE GENOMIC DNA]</scope>
    <source>
        <strain evidence="4 5">AFS020204</strain>
    </source>
</reference>
<organism evidence="4 5">
    <name type="scientific">Bacillus cereus</name>
    <dbReference type="NCBI Taxonomy" id="1396"/>
    <lineage>
        <taxon>Bacteria</taxon>
        <taxon>Bacillati</taxon>
        <taxon>Bacillota</taxon>
        <taxon>Bacilli</taxon>
        <taxon>Bacillales</taxon>
        <taxon>Bacillaceae</taxon>
        <taxon>Bacillus</taxon>
        <taxon>Bacillus cereus group</taxon>
    </lineage>
</organism>
<dbReference type="PANTHER" id="PTHR37293">
    <property type="entry name" value="PHAGE REPLICATION PROTEIN-RELATED"/>
    <property type="match status" value="1"/>
</dbReference>
<name>A0A9X6VS34_BACCE</name>
<dbReference type="EMBL" id="NTSO01000028">
    <property type="protein sequence ID" value="PFF41869.1"/>
    <property type="molecule type" value="Genomic_DNA"/>
</dbReference>
<dbReference type="NCBIfam" id="TIGR01446">
    <property type="entry name" value="DnaD_dom"/>
    <property type="match status" value="1"/>
</dbReference>
<dbReference type="Proteomes" id="UP000220210">
    <property type="component" value="Unassembled WGS sequence"/>
</dbReference>
<accession>A0A9X6VS34</accession>
<dbReference type="RefSeq" id="WP_098434344.1">
    <property type="nucleotide sequence ID" value="NZ_NTSO01000028.1"/>
</dbReference>
<dbReference type="Gene3D" id="1.10.10.630">
    <property type="entry name" value="DnaD domain-like"/>
    <property type="match status" value="1"/>
</dbReference>
<dbReference type="InterPro" id="IPR053162">
    <property type="entry name" value="DnaD"/>
</dbReference>
<dbReference type="AlphaFoldDB" id="A0A9X6VS34"/>
<sequence length="314" mass="37016">MAKYRHVQTTFWSDPKVTEEMTPEDRYFYLYLMTNEHTTQIGVYQITRKQMAFELGYSIESAKALLDRFTKHHELIVYNEETREICILNWGKYNLIKGGKPIEDCIQKELKTIKDLSLVKLVLDRTKNEKLVHKISAFAGFNDTSNDTSTIRGQKEKEKEKLQQEEIFPTAENLAIDFYMNNFGFISPFMGEEINQWVDDLNQDLVVEAMKITLQNNTRNWSYTKGILKDWHQQGFKTIQDVEAAQATFRRQQQNKKRTGKGFANRTEAVPDWLHQQEEHEPVQQPQQTPSDDFEENKKRLDEILNKYKNTKGE</sequence>
<dbReference type="InterPro" id="IPR006343">
    <property type="entry name" value="DnaB/C_C"/>
</dbReference>
<evidence type="ECO:0000313" key="4">
    <source>
        <dbReference type="EMBL" id="PFF41869.1"/>
    </source>
</evidence>
<evidence type="ECO:0000313" key="5">
    <source>
        <dbReference type="Proteomes" id="UP000220210"/>
    </source>
</evidence>
<dbReference type="Pfam" id="PF07261">
    <property type="entry name" value="DnaB_2"/>
    <property type="match status" value="1"/>
</dbReference>
<gene>
    <name evidence="4" type="ORF">CN357_30905</name>
</gene>